<evidence type="ECO:0000256" key="1">
    <source>
        <dbReference type="SAM" id="Phobius"/>
    </source>
</evidence>
<dbReference type="RefSeq" id="WP_138320578.1">
    <property type="nucleotide sequence ID" value="NZ_VCBC01000014.1"/>
</dbReference>
<keyword evidence="1" id="KW-1133">Transmembrane helix</keyword>
<comment type="caution">
    <text evidence="2">The sequence shown here is derived from an EMBL/GenBank/DDBJ whole genome shotgun (WGS) entry which is preliminary data.</text>
</comment>
<proteinExistence type="predicted"/>
<gene>
    <name evidence="2" type="ORF">FE810_13405</name>
</gene>
<evidence type="ECO:0000313" key="2">
    <source>
        <dbReference type="EMBL" id="TLU61812.1"/>
    </source>
</evidence>
<keyword evidence="1" id="KW-0812">Transmembrane</keyword>
<sequence length="74" mass="8578">MLKYWRNGKVRKSSGVTLLFSYVWLIKVYLLGLLGTLLDFKSNVGTCWRQFVFVGKVKKDTLREYLSNDSIQVG</sequence>
<evidence type="ECO:0000313" key="3">
    <source>
        <dbReference type="Proteomes" id="UP000307790"/>
    </source>
</evidence>
<keyword evidence="1" id="KW-0472">Membrane</keyword>
<name>A0A5R9IKE7_9GAMM</name>
<accession>A0A5R9IKE7</accession>
<organism evidence="2 3">
    <name type="scientific">Thalassotalea litorea</name>
    <dbReference type="NCBI Taxonomy" id="2020715"/>
    <lineage>
        <taxon>Bacteria</taxon>
        <taxon>Pseudomonadati</taxon>
        <taxon>Pseudomonadota</taxon>
        <taxon>Gammaproteobacteria</taxon>
        <taxon>Alteromonadales</taxon>
        <taxon>Colwelliaceae</taxon>
        <taxon>Thalassotalea</taxon>
    </lineage>
</organism>
<dbReference type="Proteomes" id="UP000307790">
    <property type="component" value="Unassembled WGS sequence"/>
</dbReference>
<keyword evidence="3" id="KW-1185">Reference proteome</keyword>
<dbReference type="AlphaFoldDB" id="A0A5R9IKE7"/>
<reference evidence="2 3" key="1">
    <citation type="submission" date="2019-05" db="EMBL/GenBank/DDBJ databases">
        <title>Genome sequences of Thalassotalea litorea 1K03283.</title>
        <authorList>
            <person name="Zhang D."/>
        </authorList>
    </citation>
    <scope>NUCLEOTIDE SEQUENCE [LARGE SCALE GENOMIC DNA]</scope>
    <source>
        <strain evidence="2 3">MCCC 1K03283</strain>
    </source>
</reference>
<protein>
    <submittedName>
        <fullName evidence="2">Uncharacterized protein</fullName>
    </submittedName>
</protein>
<feature type="transmembrane region" description="Helical" evidence="1">
    <location>
        <begin position="20"/>
        <end position="40"/>
    </location>
</feature>
<dbReference type="EMBL" id="VCBC01000014">
    <property type="protein sequence ID" value="TLU61812.1"/>
    <property type="molecule type" value="Genomic_DNA"/>
</dbReference>